<name>A0A2Z5TRV1_9STRE</name>
<proteinExistence type="predicted"/>
<sequence length="49" mass="5785">MKRFKKFSLSSGSKTKLGKIVMIVLVALNKVYLDEYQSYKFCHLREDLK</sequence>
<dbReference type="EMBL" id="AP018400">
    <property type="protein sequence ID" value="BBA92934.1"/>
    <property type="molecule type" value="Genomic_DNA"/>
</dbReference>
<evidence type="ECO:0000313" key="1">
    <source>
        <dbReference type="EMBL" id="BBA92934.1"/>
    </source>
</evidence>
<organism evidence="1 2">
    <name type="scientific">Streptococcus ruminantium</name>
    <dbReference type="NCBI Taxonomy" id="1917441"/>
    <lineage>
        <taxon>Bacteria</taxon>
        <taxon>Bacillati</taxon>
        <taxon>Bacillota</taxon>
        <taxon>Bacilli</taxon>
        <taxon>Lactobacillales</taxon>
        <taxon>Streptococcaceae</taxon>
        <taxon>Streptococcus</taxon>
    </lineage>
</organism>
<accession>A0A2Z5TRV1</accession>
<reference evidence="1 2" key="1">
    <citation type="journal article" date="2018" name="Genome Biol. Evol.">
        <title>Complete Genome Sequence of Streptococcus ruminantium sp. nov. GUT-187T (=DSM 104980T =JCM 31869T), the Type Strain of S. ruminantium, and Comparison with Genome Sequences of Streptococcus suis Strains.</title>
        <authorList>
            <person name="Tohya M."/>
            <person name="Sekizaki T."/>
            <person name="Miyoshi-Akiyama T."/>
        </authorList>
    </citation>
    <scope>NUCLEOTIDE SEQUENCE [LARGE SCALE GENOMIC DNA]</scope>
    <source>
        <strain evidence="1 2">GUT187T</strain>
    </source>
</reference>
<dbReference type="Proteomes" id="UP000269331">
    <property type="component" value="Chromosome"/>
</dbReference>
<protein>
    <submittedName>
        <fullName evidence="1">Uncharacterized protein</fullName>
    </submittedName>
</protein>
<dbReference type="AlphaFoldDB" id="A0A2Z5TRV1"/>
<dbReference type="KEGG" id="srq:SR187_6645"/>
<evidence type="ECO:0000313" key="2">
    <source>
        <dbReference type="Proteomes" id="UP000269331"/>
    </source>
</evidence>
<gene>
    <name evidence="1" type="ORF">SR187_6645</name>
</gene>